<sequence>MQQQEEFIVTDLYGFPLKVKPFMEEERRACDANAEREQAAWMPYIEKDRLPNNKDKLKEMIRKGVPPTLRNWVWMETSGAKKKKAAHADSYYSIMVKAGEDSPYKKDIEMDSQHTFPEHPWLASEDGRVALTRVLQAYSMHNDRVGYVRAMNSIVGLMLVSLNRNEEAAFWLLAALVEDILHPGTYSRNLEGCQVEMRALSELVASKLPVLAAHFASLDFQISMLATDWYLGLYSTSLPAETVMRVWDALFFEGPKILFRVALALLTVYEQPMLTVKDAGELMLRMRRAASTMHQRDVLMNRAFEAIGSLPMATIERIREQKQREVEEAVAGRSGGGAASSGGAGTLTSSSSGGANPGVEKAAEKVKQGFGKFMAGMSKLANNTAEQLAKMNTRDEAQGPQQLGQGQPQQPPQQGVAPSEQPSGNPFI</sequence>
<feature type="region of interest" description="Disordered" evidence="1">
    <location>
        <begin position="384"/>
        <end position="428"/>
    </location>
</feature>
<feature type="compositionally biased region" description="Gly residues" evidence="1">
    <location>
        <begin position="333"/>
        <end position="345"/>
    </location>
</feature>
<dbReference type="GO" id="GO:0005096">
    <property type="term" value="F:GTPase activator activity"/>
    <property type="evidence" value="ECO:0007669"/>
    <property type="project" value="TreeGrafter"/>
</dbReference>
<name>A0AAD3DRN9_9CHLO</name>
<dbReference type="PROSITE" id="PS50086">
    <property type="entry name" value="TBC_RABGAP"/>
    <property type="match status" value="1"/>
</dbReference>
<evidence type="ECO:0000313" key="4">
    <source>
        <dbReference type="Proteomes" id="UP001054857"/>
    </source>
</evidence>
<organism evidence="3 4">
    <name type="scientific">Astrephomene gubernaculifera</name>
    <dbReference type="NCBI Taxonomy" id="47775"/>
    <lineage>
        <taxon>Eukaryota</taxon>
        <taxon>Viridiplantae</taxon>
        <taxon>Chlorophyta</taxon>
        <taxon>core chlorophytes</taxon>
        <taxon>Chlorophyceae</taxon>
        <taxon>CS clade</taxon>
        <taxon>Chlamydomonadales</taxon>
        <taxon>Astrephomenaceae</taxon>
        <taxon>Astrephomene</taxon>
    </lineage>
</organism>
<keyword evidence="4" id="KW-1185">Reference proteome</keyword>
<dbReference type="Gene3D" id="1.10.8.270">
    <property type="entry name" value="putative rabgap domain of human tbc1 domain family member 14 like domains"/>
    <property type="match status" value="1"/>
</dbReference>
<comment type="caution">
    <text evidence="3">The sequence shown here is derived from an EMBL/GenBank/DDBJ whole genome shotgun (WGS) entry which is preliminary data.</text>
</comment>
<dbReference type="InterPro" id="IPR035969">
    <property type="entry name" value="Rab-GAP_TBC_sf"/>
</dbReference>
<reference evidence="3 4" key="1">
    <citation type="journal article" date="2021" name="Sci. Rep.">
        <title>Genome sequencing of the multicellular alga Astrephomene provides insights into convergent evolution of germ-soma differentiation.</title>
        <authorList>
            <person name="Yamashita S."/>
            <person name="Yamamoto K."/>
            <person name="Matsuzaki R."/>
            <person name="Suzuki S."/>
            <person name="Yamaguchi H."/>
            <person name="Hirooka S."/>
            <person name="Minakuchi Y."/>
            <person name="Miyagishima S."/>
            <person name="Kawachi M."/>
            <person name="Toyoda A."/>
            <person name="Nozaki H."/>
        </authorList>
    </citation>
    <scope>NUCLEOTIDE SEQUENCE [LARGE SCALE GENOMIC DNA]</scope>
    <source>
        <strain evidence="3 4">NIES-4017</strain>
    </source>
</reference>
<evidence type="ECO:0000259" key="2">
    <source>
        <dbReference type="PROSITE" id="PS50086"/>
    </source>
</evidence>
<feature type="domain" description="Rab-GAP TBC" evidence="2">
    <location>
        <begin position="64"/>
        <end position="254"/>
    </location>
</feature>
<dbReference type="Proteomes" id="UP001054857">
    <property type="component" value="Unassembled WGS sequence"/>
</dbReference>
<dbReference type="Gene3D" id="1.10.472.80">
    <property type="entry name" value="Ypt/Rab-GAP domain of gyp1p, domain 3"/>
    <property type="match status" value="1"/>
</dbReference>
<dbReference type="GO" id="GO:0031267">
    <property type="term" value="F:small GTPase binding"/>
    <property type="evidence" value="ECO:0007669"/>
    <property type="project" value="TreeGrafter"/>
</dbReference>
<dbReference type="Pfam" id="PF00566">
    <property type="entry name" value="RabGAP-TBC"/>
    <property type="match status" value="1"/>
</dbReference>
<proteinExistence type="predicted"/>
<dbReference type="InterPro" id="IPR000195">
    <property type="entry name" value="Rab-GAP-TBC_dom"/>
</dbReference>
<evidence type="ECO:0000256" key="1">
    <source>
        <dbReference type="SAM" id="MobiDB-lite"/>
    </source>
</evidence>
<dbReference type="PANTHER" id="PTHR47219">
    <property type="entry name" value="RAB GTPASE-ACTIVATING PROTEIN 1-LIKE"/>
    <property type="match status" value="1"/>
</dbReference>
<accession>A0AAD3DRN9</accession>
<feature type="region of interest" description="Disordered" evidence="1">
    <location>
        <begin position="321"/>
        <end position="360"/>
    </location>
</feature>
<dbReference type="InterPro" id="IPR050302">
    <property type="entry name" value="Rab_GAP_TBC_domain"/>
</dbReference>
<dbReference type="PANTHER" id="PTHR47219:SF20">
    <property type="entry name" value="TBC1 DOMAIN FAMILY MEMBER 2B"/>
    <property type="match status" value="1"/>
</dbReference>
<evidence type="ECO:0000313" key="3">
    <source>
        <dbReference type="EMBL" id="GFR46810.1"/>
    </source>
</evidence>
<dbReference type="SUPFAM" id="SSF47923">
    <property type="entry name" value="Ypt/Rab-GAP domain of gyp1p"/>
    <property type="match status" value="2"/>
</dbReference>
<feature type="compositionally biased region" description="Low complexity" evidence="1">
    <location>
        <begin position="398"/>
        <end position="415"/>
    </location>
</feature>
<dbReference type="AlphaFoldDB" id="A0AAD3DRN9"/>
<dbReference type="SMART" id="SM00164">
    <property type="entry name" value="TBC"/>
    <property type="match status" value="1"/>
</dbReference>
<gene>
    <name evidence="3" type="ORF">Agub_g8444</name>
</gene>
<dbReference type="EMBL" id="BMAR01000015">
    <property type="protein sequence ID" value="GFR46810.1"/>
    <property type="molecule type" value="Genomic_DNA"/>
</dbReference>
<protein>
    <recommendedName>
        <fullName evidence="2">Rab-GAP TBC domain-containing protein</fullName>
    </recommendedName>
</protein>
<dbReference type="FunFam" id="1.10.8.270:FF:000016">
    <property type="entry name" value="TBC1 domain family member 2A"/>
    <property type="match status" value="1"/>
</dbReference>